<feature type="compositionally biased region" description="Basic and acidic residues" evidence="2">
    <location>
        <begin position="675"/>
        <end position="687"/>
    </location>
</feature>
<protein>
    <submittedName>
        <fullName evidence="3">DUF4838 domain-containing protein</fullName>
    </submittedName>
</protein>
<reference evidence="3 4" key="1">
    <citation type="submission" date="2024-08" db="EMBL/GenBank/DDBJ databases">
        <title>Whole-genome sequencing of halo(alkali)philic microorganisms from hypersaline lakes.</title>
        <authorList>
            <person name="Sorokin D.Y."/>
            <person name="Merkel A.Y."/>
            <person name="Messina E."/>
            <person name="Yakimov M."/>
        </authorList>
    </citation>
    <scope>NUCLEOTIDE SEQUENCE [LARGE SCALE GENOMIC DNA]</scope>
    <source>
        <strain evidence="3 4">AB-hyl4</strain>
    </source>
</reference>
<dbReference type="RefSeq" id="WP_425345001.1">
    <property type="nucleotide sequence ID" value="NZ_JBGUBD010000004.1"/>
</dbReference>
<sequence>MHEKGFSIMNIRRGMGSLASLVIAWSTVAMGATGVSTSLEGKAAEFLADRMAEPLEWQNSLHPDGEDRVEFSLFKEGRPGVAILLPVDPTPLDRTAAEKLSQWLEAMGGEAFPVVQEGAVSLEAYPHVISIGDTDLLRSVGVIEHSVLGRAGLGMDGYTIAYRDGDLFLLGGERIGPIYAVLALLEEDLGFRWYSPVANRVPDMPENGTVTVTPRSGTPAFQWREHTYWPAWRTTEGSELWNVQNRLSGINPTIRPEWGGHMKWARWWVHSFLGYVRPNDHFEEHPEWFSYRDGERQGQWNRTSLCLSNEEMRYYFVTRVREQLQENPDVRWVDLSPPDRDDMCLCDDCRMLRRRWGGKGGTVLHLANEVAEALEDEFPKVTFSPLVYWTTKGAPPRSVDIQARPNVVVKYCSDWTGIRHPYYSMRDVERDRSNFERWREISNGRLLLWHYTTFHYRRPVLDPQPTIDVFADNLRFWSENGVEMVYAESAHNAPQDRDIERAWIFSKLMWDPSLDVDALYEDVTRGYYGKAAPALLAYKDLLDLYFDTYGDRDMRRFWQVTVPEEEFLQHGFTEQANQIFEKAVTLADSDEILQRVKVAWLPVVFAEMLLLEDQMIEGQLPSEEALDSLIQRWQDLASACEPHKTTGVLDGFKSDKLADRLTNQYEAAMEGQEVVDERGESREGEAH</sequence>
<dbReference type="InterPro" id="IPR032287">
    <property type="entry name" value="DUF4838"/>
</dbReference>
<dbReference type="EMBL" id="JBGUBD010000004">
    <property type="protein sequence ID" value="MFA9478073.1"/>
    <property type="molecule type" value="Genomic_DNA"/>
</dbReference>
<accession>A0ABV4U727</accession>
<dbReference type="PANTHER" id="PTHR47406">
    <property type="entry name" value="COAGULATION FACTOR 5/8 TYPE, C-TERMINAL"/>
    <property type="match status" value="1"/>
</dbReference>
<dbReference type="InterPro" id="IPR029018">
    <property type="entry name" value="Hex-like_dom2"/>
</dbReference>
<dbReference type="Gene3D" id="3.30.379.10">
    <property type="entry name" value="Chitobiase/beta-hexosaminidase domain 2-like"/>
    <property type="match status" value="1"/>
</dbReference>
<gene>
    <name evidence="3" type="ORF">ACERK3_07155</name>
</gene>
<keyword evidence="1" id="KW-0378">Hydrolase</keyword>
<proteinExistence type="predicted"/>
<organism evidence="3 4">
    <name type="scientific">Natronomicrosphaera hydrolytica</name>
    <dbReference type="NCBI Taxonomy" id="3242702"/>
    <lineage>
        <taxon>Bacteria</taxon>
        <taxon>Pseudomonadati</taxon>
        <taxon>Planctomycetota</taxon>
        <taxon>Phycisphaerae</taxon>
        <taxon>Phycisphaerales</taxon>
        <taxon>Phycisphaeraceae</taxon>
        <taxon>Natronomicrosphaera</taxon>
    </lineage>
</organism>
<evidence type="ECO:0000256" key="2">
    <source>
        <dbReference type="SAM" id="MobiDB-lite"/>
    </source>
</evidence>
<evidence type="ECO:0000313" key="4">
    <source>
        <dbReference type="Proteomes" id="UP001575105"/>
    </source>
</evidence>
<evidence type="ECO:0000256" key="1">
    <source>
        <dbReference type="ARBA" id="ARBA00022801"/>
    </source>
</evidence>
<comment type="caution">
    <text evidence="3">The sequence shown here is derived from an EMBL/GenBank/DDBJ whole genome shotgun (WGS) entry which is preliminary data.</text>
</comment>
<dbReference type="Pfam" id="PF16126">
    <property type="entry name" value="DUF4838"/>
    <property type="match status" value="1"/>
</dbReference>
<evidence type="ECO:0000313" key="3">
    <source>
        <dbReference type="EMBL" id="MFA9478073.1"/>
    </source>
</evidence>
<dbReference type="Proteomes" id="UP001575105">
    <property type="component" value="Unassembled WGS sequence"/>
</dbReference>
<name>A0ABV4U727_9BACT</name>
<dbReference type="PANTHER" id="PTHR47406:SF2">
    <property type="entry name" value="ALPHA GLUCURONIDASE N-TERMINAL DOMAIN-CONTAINING PROTEIN"/>
    <property type="match status" value="1"/>
</dbReference>
<feature type="region of interest" description="Disordered" evidence="2">
    <location>
        <begin position="668"/>
        <end position="687"/>
    </location>
</feature>
<keyword evidence="4" id="KW-1185">Reference proteome</keyword>